<sequence>MDRSLSSEDETEESPRCSCVGDMMLIRSLIRCSDPDILPESSKRIPVTDMLTVRRNHSTLERTAACIAYGVNHLDGKLRERSFMFYKRLLQYDVRKMQGAMNYVNSYVSGLFHVLQVIETNCEHDVIPFAMRVVSKLSEVRTLSEQVYDDIVRSGELVLGNGWEDAAPGEPMELETRLRYSRRLLLDATYDVGKLVPSTEELESAKTRCPAESRDRNLLVARALIGATQSRVRRTLRTCLRVNRAMDRYFVEVSRSVGRDTWYFKTVSVSSGELVGHSTDRTRYVRTNDGFYDSIEILNLGIFELTVDIY</sequence>
<evidence type="ECO:0000313" key="2">
    <source>
        <dbReference type="Proteomes" id="UP000318778"/>
    </source>
</evidence>
<accession>A0A2C9DSV7</accession>
<organism evidence="1">
    <name type="scientific">Western grey kangaroopox virus</name>
    <dbReference type="NCBI Taxonomy" id="1566307"/>
    <lineage>
        <taxon>Viruses</taxon>
        <taxon>Varidnaviria</taxon>
        <taxon>Bamfordvirae</taxon>
        <taxon>Nucleocytoviricota</taxon>
        <taxon>Pokkesviricetes</taxon>
        <taxon>Chitovirales</taxon>
        <taxon>Poxviridae</taxon>
        <taxon>Chordopoxvirinae</taxon>
        <taxon>Macropopoxvirus</taxon>
        <taxon>Macropopoxvirus mfuliginosuspox</taxon>
        <taxon>Western kangaroopox virus</taxon>
    </lineage>
</organism>
<proteinExistence type="predicted"/>
<name>A0A2C9DSV7_9POXV</name>
<dbReference type="EMBL" id="MF467280">
    <property type="protein sequence ID" value="ATI21090.1"/>
    <property type="molecule type" value="Genomic_DNA"/>
</dbReference>
<dbReference type="Proteomes" id="UP000318778">
    <property type="component" value="Segment"/>
</dbReference>
<protein>
    <submittedName>
        <fullName evidence="1">Uncharacterized protein</fullName>
    </submittedName>
</protein>
<keyword evidence="2" id="KW-1185">Reference proteome</keyword>
<reference evidence="1" key="1">
    <citation type="journal article" date="2017" name="Virus Res.">
        <title>Complete genomic characterisation of two novel poxviruses (WKPV and EKPV) from western and eastern grey kangaroos.</title>
        <authorList>
            <person name="Bennett M."/>
            <person name="Tu S.L."/>
            <person name="Upton C."/>
            <person name="McArtor C."/>
            <person name="Gillett A."/>
            <person name="Laird T."/>
            <person name="O'Dea M."/>
        </authorList>
    </citation>
    <scope>NUCLEOTIDE SEQUENCE [LARGE SCALE GENOMIC DNA]</scope>
    <source>
        <strain evidence="1">Western Australia</strain>
    </source>
</reference>
<evidence type="ECO:0000313" key="1">
    <source>
        <dbReference type="EMBL" id="ATI21090.1"/>
    </source>
</evidence>